<dbReference type="PATRIC" id="fig|342002.3.peg.1609"/>
<keyword evidence="1" id="KW-0812">Transmembrane</keyword>
<accession>A0A0F5N1R2</accession>
<dbReference type="EMBL" id="MVHH01000001">
    <property type="protein sequence ID" value="ORA01271.1"/>
    <property type="molecule type" value="Genomic_DNA"/>
</dbReference>
<keyword evidence="1" id="KW-0472">Membrane</keyword>
<dbReference type="STRING" id="342002.BST15_01190"/>
<reference evidence="2" key="2">
    <citation type="submission" date="2015-04" db="EMBL/GenBank/DDBJ databases">
        <title>Genome sequence of Mycobacterium arupense strain GUC1.</title>
        <authorList>
            <person name="Greninger A.L."/>
            <person name="Cunningham G."/>
            <person name="Chiu C.Y."/>
            <person name="Miller S."/>
        </authorList>
    </citation>
    <scope>NUCLEOTIDE SEQUENCE</scope>
    <source>
        <strain evidence="2">GUC1</strain>
    </source>
</reference>
<feature type="transmembrane region" description="Helical" evidence="1">
    <location>
        <begin position="99"/>
        <end position="119"/>
    </location>
</feature>
<name>A0A0F5N1R2_9MYCO</name>
<evidence type="ECO:0000256" key="1">
    <source>
        <dbReference type="SAM" id="Phobius"/>
    </source>
</evidence>
<dbReference type="EMBL" id="LASW01000017">
    <property type="protein sequence ID" value="KKC00188.1"/>
    <property type="molecule type" value="Genomic_DNA"/>
</dbReference>
<evidence type="ECO:0000313" key="5">
    <source>
        <dbReference type="Proteomes" id="UP000192327"/>
    </source>
</evidence>
<evidence type="ECO:0000313" key="3">
    <source>
        <dbReference type="EMBL" id="ORA01271.1"/>
    </source>
</evidence>
<sequence length="120" mass="12558">MGPIFSDAVQDAAVPADLQTPVRDWTWINWTLSLLTAPAAVLTMAFSLGRLSGAAACASSCPGLAMSGSSFAVLYHAAAGIAALTLFLAFFFATHRHGFLVWIGGWTLLAADLLTVLALF</sequence>
<reference evidence="4" key="1">
    <citation type="submission" date="2015-04" db="EMBL/GenBank/DDBJ databases">
        <title>Genome sequence of Mycobacterium arupense GUC1.</title>
        <authorList>
            <person name="Greninger A.L."/>
            <person name="Cunningham G."/>
            <person name="Chiu C.Y."/>
            <person name="Miller S."/>
        </authorList>
    </citation>
    <scope>NUCLEOTIDE SEQUENCE [LARGE SCALE GENOMIC DNA]</scope>
    <source>
        <strain evidence="4">GUC1</strain>
    </source>
</reference>
<keyword evidence="1" id="KW-1133">Transmembrane helix</keyword>
<dbReference type="AlphaFoldDB" id="A0A0F5N1R2"/>
<gene>
    <name evidence="3" type="ORF">BST15_01190</name>
    <name evidence="2" type="ORF">WR43_06160</name>
</gene>
<feature type="transmembrane region" description="Helical" evidence="1">
    <location>
        <begin position="72"/>
        <end position="93"/>
    </location>
</feature>
<organism evidence="2 4">
    <name type="scientific">Mycolicibacter arupensis</name>
    <dbReference type="NCBI Taxonomy" id="342002"/>
    <lineage>
        <taxon>Bacteria</taxon>
        <taxon>Bacillati</taxon>
        <taxon>Actinomycetota</taxon>
        <taxon>Actinomycetes</taxon>
        <taxon>Mycobacteriales</taxon>
        <taxon>Mycobacteriaceae</taxon>
        <taxon>Mycolicibacter</taxon>
    </lineage>
</organism>
<dbReference type="Proteomes" id="UP000192327">
    <property type="component" value="Unassembled WGS sequence"/>
</dbReference>
<keyword evidence="5" id="KW-1185">Reference proteome</keyword>
<evidence type="ECO:0000313" key="2">
    <source>
        <dbReference type="EMBL" id="KKC00188.1"/>
    </source>
</evidence>
<proteinExistence type="predicted"/>
<feature type="transmembrane region" description="Helical" evidence="1">
    <location>
        <begin position="27"/>
        <end position="51"/>
    </location>
</feature>
<comment type="caution">
    <text evidence="2">The sequence shown here is derived from an EMBL/GenBank/DDBJ whole genome shotgun (WGS) entry which is preliminary data.</text>
</comment>
<reference evidence="3 5" key="3">
    <citation type="submission" date="2016-12" db="EMBL/GenBank/DDBJ databases">
        <title>The new phylogeny of genus Mycobacterium.</title>
        <authorList>
            <person name="Tortoli E."/>
            <person name="Trovato A."/>
            <person name="Cirillo D.M."/>
        </authorList>
    </citation>
    <scope>NUCLEOTIDE SEQUENCE [LARGE SCALE GENOMIC DNA]</scope>
    <source>
        <strain evidence="3 5">DSM 44942</strain>
    </source>
</reference>
<dbReference type="Proteomes" id="UP000034416">
    <property type="component" value="Unassembled WGS sequence"/>
</dbReference>
<protein>
    <submittedName>
        <fullName evidence="2">Uncharacterized protein</fullName>
    </submittedName>
</protein>
<evidence type="ECO:0000313" key="4">
    <source>
        <dbReference type="Proteomes" id="UP000034416"/>
    </source>
</evidence>